<dbReference type="OrthoDB" id="8062037at2759"/>
<gene>
    <name evidence="11" type="ORF">MUK42_17288</name>
</gene>
<dbReference type="EMBL" id="CP097510">
    <property type="protein sequence ID" value="URE40082.1"/>
    <property type="molecule type" value="Genomic_DNA"/>
</dbReference>
<dbReference type="GO" id="GO:0008270">
    <property type="term" value="F:zinc ion binding"/>
    <property type="evidence" value="ECO:0007669"/>
    <property type="project" value="UniProtKB-KW"/>
</dbReference>
<name>A0A9E7I063_9LILI</name>
<dbReference type="Gene3D" id="3.30.40.10">
    <property type="entry name" value="Zinc/RING finger domain, C3HC4 (zinc finger)"/>
    <property type="match status" value="1"/>
</dbReference>
<dbReference type="PANTHER" id="PTHR46539">
    <property type="entry name" value="E3 UBIQUITIN-PROTEIN LIGASE ATL42"/>
    <property type="match status" value="1"/>
</dbReference>
<evidence type="ECO:0000256" key="4">
    <source>
        <dbReference type="ARBA" id="ARBA00022771"/>
    </source>
</evidence>
<evidence type="ECO:0000313" key="11">
    <source>
        <dbReference type="EMBL" id="URE40082.1"/>
    </source>
</evidence>
<comment type="subcellular location">
    <subcellularLocation>
        <location evidence="1">Membrane</location>
    </subcellularLocation>
</comment>
<keyword evidence="6 9" id="KW-1133">Transmembrane helix</keyword>
<dbReference type="InterPro" id="IPR013083">
    <property type="entry name" value="Znf_RING/FYVE/PHD"/>
</dbReference>
<evidence type="ECO:0000256" key="3">
    <source>
        <dbReference type="ARBA" id="ARBA00022723"/>
    </source>
</evidence>
<keyword evidence="2 9" id="KW-0812">Transmembrane</keyword>
<feature type="transmembrane region" description="Helical" evidence="9">
    <location>
        <begin position="28"/>
        <end position="50"/>
    </location>
</feature>
<evidence type="ECO:0000256" key="1">
    <source>
        <dbReference type="ARBA" id="ARBA00004370"/>
    </source>
</evidence>
<keyword evidence="5" id="KW-0862">Zinc</keyword>
<evidence type="ECO:0000256" key="2">
    <source>
        <dbReference type="ARBA" id="ARBA00022692"/>
    </source>
</evidence>
<evidence type="ECO:0000256" key="7">
    <source>
        <dbReference type="ARBA" id="ARBA00023136"/>
    </source>
</evidence>
<evidence type="ECO:0000256" key="5">
    <source>
        <dbReference type="ARBA" id="ARBA00022833"/>
    </source>
</evidence>
<dbReference type="Proteomes" id="UP001055439">
    <property type="component" value="Chromosome 8"/>
</dbReference>
<sequence length="154" mass="17202">MEAQNAQPFRWHYDMLDDKNFHVRGRGLLLLLVSFSALLFFALLCLYLWWACRYRRWAAETGSASVPSAAMSPYTIGSFPVHLHPAPGTGDEASQCSICLSCLMEGDKIKVLPGCDHGFHPECVDEWLRARANCPLCRASLVRASVAKEQEAMP</sequence>
<proteinExistence type="predicted"/>
<dbReference type="PANTHER" id="PTHR46539:SF25">
    <property type="entry name" value="(WILD MALAYSIAN BANANA) HYPOTHETICAL PROTEIN"/>
    <property type="match status" value="1"/>
</dbReference>
<keyword evidence="7 9" id="KW-0472">Membrane</keyword>
<feature type="domain" description="RING-type" evidence="10">
    <location>
        <begin position="96"/>
        <end position="138"/>
    </location>
</feature>
<organism evidence="11 12">
    <name type="scientific">Musa troglodytarum</name>
    <name type="common">fe'i banana</name>
    <dbReference type="NCBI Taxonomy" id="320322"/>
    <lineage>
        <taxon>Eukaryota</taxon>
        <taxon>Viridiplantae</taxon>
        <taxon>Streptophyta</taxon>
        <taxon>Embryophyta</taxon>
        <taxon>Tracheophyta</taxon>
        <taxon>Spermatophyta</taxon>
        <taxon>Magnoliopsida</taxon>
        <taxon>Liliopsida</taxon>
        <taxon>Zingiberales</taxon>
        <taxon>Musaceae</taxon>
        <taxon>Musa</taxon>
    </lineage>
</organism>
<evidence type="ECO:0000256" key="8">
    <source>
        <dbReference type="PROSITE-ProRule" id="PRU00175"/>
    </source>
</evidence>
<dbReference type="AlphaFoldDB" id="A0A9E7I063"/>
<evidence type="ECO:0000313" key="12">
    <source>
        <dbReference type="Proteomes" id="UP001055439"/>
    </source>
</evidence>
<dbReference type="SMART" id="SM00184">
    <property type="entry name" value="RING"/>
    <property type="match status" value="1"/>
</dbReference>
<keyword evidence="12" id="KW-1185">Reference proteome</keyword>
<dbReference type="GO" id="GO:0016020">
    <property type="term" value="C:membrane"/>
    <property type="evidence" value="ECO:0007669"/>
    <property type="project" value="UniProtKB-SubCell"/>
</dbReference>
<protein>
    <submittedName>
        <fullName evidence="11">RING-H2 finger protein</fullName>
    </submittedName>
</protein>
<dbReference type="SUPFAM" id="SSF57850">
    <property type="entry name" value="RING/U-box"/>
    <property type="match status" value="1"/>
</dbReference>
<accession>A0A9E7I063</accession>
<evidence type="ECO:0000256" key="9">
    <source>
        <dbReference type="SAM" id="Phobius"/>
    </source>
</evidence>
<evidence type="ECO:0000256" key="6">
    <source>
        <dbReference type="ARBA" id="ARBA00022989"/>
    </source>
</evidence>
<reference evidence="11" key="1">
    <citation type="submission" date="2022-05" db="EMBL/GenBank/DDBJ databases">
        <title>The Musa troglodytarum L. genome provides insights into the mechanism of non-climacteric behaviour and enrichment of carotenoids.</title>
        <authorList>
            <person name="Wang J."/>
        </authorList>
    </citation>
    <scope>NUCLEOTIDE SEQUENCE</scope>
    <source>
        <tissue evidence="11">Leaf</tissue>
    </source>
</reference>
<keyword evidence="3" id="KW-0479">Metal-binding</keyword>
<dbReference type="Pfam" id="PF13639">
    <property type="entry name" value="zf-RING_2"/>
    <property type="match status" value="1"/>
</dbReference>
<keyword evidence="4 8" id="KW-0863">Zinc-finger</keyword>
<dbReference type="PROSITE" id="PS50089">
    <property type="entry name" value="ZF_RING_2"/>
    <property type="match status" value="1"/>
</dbReference>
<dbReference type="InterPro" id="IPR001841">
    <property type="entry name" value="Znf_RING"/>
</dbReference>
<evidence type="ECO:0000259" key="10">
    <source>
        <dbReference type="PROSITE" id="PS50089"/>
    </source>
</evidence>